<keyword evidence="7" id="KW-1185">Reference proteome</keyword>
<dbReference type="SMART" id="SM00258">
    <property type="entry name" value="SAND"/>
    <property type="match status" value="1"/>
</dbReference>
<keyword evidence="2" id="KW-0804">Transcription</keyword>
<dbReference type="Pfam" id="PF01342">
    <property type="entry name" value="SAND"/>
    <property type="match status" value="1"/>
</dbReference>
<dbReference type="Proteomes" id="UP001195483">
    <property type="component" value="Unassembled WGS sequence"/>
</dbReference>
<evidence type="ECO:0000256" key="1">
    <source>
        <dbReference type="ARBA" id="ARBA00023015"/>
    </source>
</evidence>
<organism evidence="6 7">
    <name type="scientific">Potamilus streckersoni</name>
    <dbReference type="NCBI Taxonomy" id="2493646"/>
    <lineage>
        <taxon>Eukaryota</taxon>
        <taxon>Metazoa</taxon>
        <taxon>Spiralia</taxon>
        <taxon>Lophotrochozoa</taxon>
        <taxon>Mollusca</taxon>
        <taxon>Bivalvia</taxon>
        <taxon>Autobranchia</taxon>
        <taxon>Heteroconchia</taxon>
        <taxon>Palaeoheterodonta</taxon>
        <taxon>Unionida</taxon>
        <taxon>Unionoidea</taxon>
        <taxon>Unionidae</taxon>
        <taxon>Ambleminae</taxon>
        <taxon>Lampsilini</taxon>
        <taxon>Potamilus</taxon>
    </lineage>
</organism>
<proteinExistence type="predicted"/>
<feature type="compositionally biased region" description="Basic and acidic residues" evidence="4">
    <location>
        <begin position="164"/>
        <end position="174"/>
    </location>
</feature>
<evidence type="ECO:0000313" key="7">
    <source>
        <dbReference type="Proteomes" id="UP001195483"/>
    </source>
</evidence>
<reference evidence="6" key="1">
    <citation type="journal article" date="2021" name="Genome Biol. Evol.">
        <title>A High-Quality Reference Genome for a Parasitic Bivalve with Doubly Uniparental Inheritance (Bivalvia: Unionida).</title>
        <authorList>
            <person name="Smith C.H."/>
        </authorList>
    </citation>
    <scope>NUCLEOTIDE SEQUENCE</scope>
    <source>
        <strain evidence="6">CHS0354</strain>
    </source>
</reference>
<keyword evidence="1" id="KW-0805">Transcription regulation</keyword>
<feature type="region of interest" description="Disordered" evidence="4">
    <location>
        <begin position="121"/>
        <end position="174"/>
    </location>
</feature>
<feature type="domain" description="SAND" evidence="5">
    <location>
        <begin position="35"/>
        <end position="116"/>
    </location>
</feature>
<dbReference type="InterPro" id="IPR010919">
    <property type="entry name" value="SAND-like_dom_sf"/>
</dbReference>
<dbReference type="AlphaFoldDB" id="A0AAE0TDB1"/>
<dbReference type="GO" id="GO:0046872">
    <property type="term" value="F:metal ion binding"/>
    <property type="evidence" value="ECO:0007669"/>
    <property type="project" value="UniProtKB-KW"/>
</dbReference>
<name>A0AAE0TDB1_9BIVA</name>
<feature type="compositionally biased region" description="Polar residues" evidence="4">
    <location>
        <begin position="126"/>
        <end position="150"/>
    </location>
</feature>
<accession>A0AAE0TDB1</accession>
<evidence type="ECO:0000259" key="5">
    <source>
        <dbReference type="PROSITE" id="PS50864"/>
    </source>
</evidence>
<dbReference type="PANTHER" id="PTHR10417:SF15">
    <property type="entry name" value="STERILE ALPHA MOTIF DOMAIN-CONTAINING 11"/>
    <property type="match status" value="1"/>
</dbReference>
<dbReference type="PROSITE" id="PS50864">
    <property type="entry name" value="SAND"/>
    <property type="match status" value="1"/>
</dbReference>
<evidence type="ECO:0000313" key="6">
    <source>
        <dbReference type="EMBL" id="KAK3608244.1"/>
    </source>
</evidence>
<evidence type="ECO:0000256" key="3">
    <source>
        <dbReference type="ARBA" id="ARBA00023242"/>
    </source>
</evidence>
<evidence type="ECO:0000256" key="2">
    <source>
        <dbReference type="ARBA" id="ARBA00023163"/>
    </source>
</evidence>
<dbReference type="Gene3D" id="3.10.390.10">
    <property type="entry name" value="SAND domain-like"/>
    <property type="match status" value="1"/>
</dbReference>
<dbReference type="SUPFAM" id="SSF63763">
    <property type="entry name" value="SAND domain-like"/>
    <property type="match status" value="1"/>
</dbReference>
<sequence>MPRKRSRTKENGENVLAKKVKTDRTEVEVFDEDCFKPIEKDGESVLAIECGPNKAHMYLSKLYQGSKGSCVSFQGSWLTPNEFQYVSGRESAKDWKRSIRHQGLSLKILFTRGILSVRKLRENEENATPTGQQSLSTRNQSDVTDTTKQRSGLHSRKANQQEKGQCDRNSDEEL</sequence>
<dbReference type="PANTHER" id="PTHR10417">
    <property type="entry name" value="GLUCOCORTICOID MODULATORY ELEMENT-BINDING PROTEIN"/>
    <property type="match status" value="1"/>
</dbReference>
<dbReference type="EMBL" id="JAEAOA010000502">
    <property type="protein sequence ID" value="KAK3608244.1"/>
    <property type="molecule type" value="Genomic_DNA"/>
</dbReference>
<keyword evidence="3" id="KW-0539">Nucleus</keyword>
<reference evidence="6" key="2">
    <citation type="journal article" date="2021" name="Genome Biol. Evol.">
        <title>Developing a high-quality reference genome for a parasitic bivalve with doubly uniparental inheritance (Bivalvia: Unionida).</title>
        <authorList>
            <person name="Smith C.H."/>
        </authorList>
    </citation>
    <scope>NUCLEOTIDE SEQUENCE</scope>
    <source>
        <strain evidence="6">CHS0354</strain>
        <tissue evidence="6">Mantle</tissue>
    </source>
</reference>
<comment type="caution">
    <text evidence="6">The sequence shown here is derived from an EMBL/GenBank/DDBJ whole genome shotgun (WGS) entry which is preliminary data.</text>
</comment>
<dbReference type="GO" id="GO:0003677">
    <property type="term" value="F:DNA binding"/>
    <property type="evidence" value="ECO:0007669"/>
    <property type="project" value="UniProtKB-KW"/>
</dbReference>
<dbReference type="InterPro" id="IPR000770">
    <property type="entry name" value="SAND_dom"/>
</dbReference>
<protein>
    <recommendedName>
        <fullName evidence="5">SAND domain-containing protein</fullName>
    </recommendedName>
</protein>
<gene>
    <name evidence="6" type="ORF">CHS0354_007269</name>
</gene>
<reference evidence="6" key="3">
    <citation type="submission" date="2023-05" db="EMBL/GenBank/DDBJ databases">
        <authorList>
            <person name="Smith C.H."/>
        </authorList>
    </citation>
    <scope>NUCLEOTIDE SEQUENCE</scope>
    <source>
        <strain evidence="6">CHS0354</strain>
        <tissue evidence="6">Mantle</tissue>
    </source>
</reference>
<evidence type="ECO:0000256" key="4">
    <source>
        <dbReference type="SAM" id="MobiDB-lite"/>
    </source>
</evidence>